<dbReference type="Pfam" id="PF13202">
    <property type="entry name" value="EF-hand_5"/>
    <property type="match status" value="5"/>
</dbReference>
<reference evidence="6" key="1">
    <citation type="journal article" date="2014" name="Int. J. Syst. Evol. Microbiol.">
        <title>Complete genome sequence of Corynebacterium casei LMG S-19264T (=DSM 44701T), isolated from a smear-ripened cheese.</title>
        <authorList>
            <consortium name="US DOE Joint Genome Institute (JGI-PGF)"/>
            <person name="Walter F."/>
            <person name="Albersmeier A."/>
            <person name="Kalinowski J."/>
            <person name="Ruckert C."/>
        </authorList>
    </citation>
    <scope>NUCLEOTIDE SEQUENCE</scope>
    <source>
        <strain evidence="6">JCM 13306</strain>
    </source>
</reference>
<keyword evidence="4" id="KW-0732">Signal</keyword>
<dbReference type="PROSITE" id="PS00018">
    <property type="entry name" value="EF_HAND_1"/>
    <property type="match status" value="6"/>
</dbReference>
<keyword evidence="1" id="KW-0479">Metal-binding</keyword>
<reference evidence="6" key="2">
    <citation type="submission" date="2020-09" db="EMBL/GenBank/DDBJ databases">
        <authorList>
            <person name="Sun Q."/>
            <person name="Ohkuma M."/>
        </authorList>
    </citation>
    <scope>NUCLEOTIDE SEQUENCE</scope>
    <source>
        <strain evidence="6">JCM 13306</strain>
    </source>
</reference>
<dbReference type="GO" id="GO:0005509">
    <property type="term" value="F:calcium ion binding"/>
    <property type="evidence" value="ECO:0007669"/>
    <property type="project" value="InterPro"/>
</dbReference>
<dbReference type="PANTHER" id="PTHR10827">
    <property type="entry name" value="RETICULOCALBIN"/>
    <property type="match status" value="1"/>
</dbReference>
<comment type="caution">
    <text evidence="6">The sequence shown here is derived from an EMBL/GenBank/DDBJ whole genome shotgun (WGS) entry which is preliminary data.</text>
</comment>
<evidence type="ECO:0000256" key="1">
    <source>
        <dbReference type="ARBA" id="ARBA00022723"/>
    </source>
</evidence>
<feature type="chain" id="PRO_5036964672" description="EF-hand domain-containing protein" evidence="4">
    <location>
        <begin position="22"/>
        <end position="294"/>
    </location>
</feature>
<dbReference type="Proteomes" id="UP000623958">
    <property type="component" value="Unassembled WGS sequence"/>
</dbReference>
<dbReference type="PROSITE" id="PS50222">
    <property type="entry name" value="EF_HAND_2"/>
    <property type="match status" value="3"/>
</dbReference>
<feature type="domain" description="EF-hand" evidence="5">
    <location>
        <begin position="34"/>
        <end position="69"/>
    </location>
</feature>
<dbReference type="EMBL" id="BNBA01000045">
    <property type="protein sequence ID" value="GHH60371.1"/>
    <property type="molecule type" value="Genomic_DNA"/>
</dbReference>
<dbReference type="GO" id="GO:0017156">
    <property type="term" value="P:calcium-ion regulated exocytosis"/>
    <property type="evidence" value="ECO:0007669"/>
    <property type="project" value="TreeGrafter"/>
</dbReference>
<feature type="signal peptide" evidence="4">
    <location>
        <begin position="1"/>
        <end position="21"/>
    </location>
</feature>
<feature type="domain" description="EF-hand" evidence="5">
    <location>
        <begin position="234"/>
        <end position="269"/>
    </location>
</feature>
<evidence type="ECO:0000256" key="4">
    <source>
        <dbReference type="SAM" id="SignalP"/>
    </source>
</evidence>
<sequence length="294" mass="32381">MKTGVLAGACLAALLPLAARAQTPSAAPRPLVGGHGDNVAAFIAEHDADGDGKVGWAEFEAFRRARFDATDRNRDGVVDEAEYVQEFDARLHEQLRRERAAQVEQARTRFAALDADQDGKVSRREFDQAGGKTWEGGQRALAGEGKAAPADASRTRSGQAGRLLRMPTSHTAEGFLALYDENGDGKVERAEFDRVRDAQFDRADADRDGALALDEYLAEYEARLDERIATLTRREDRQVRVRFGVLDADKDGRMTFAEYQASGKRLFETADRNRDGVVDASDLHAPAAERRRSD</sequence>
<protein>
    <recommendedName>
        <fullName evidence="5">EF-hand domain-containing protein</fullName>
    </recommendedName>
</protein>
<evidence type="ECO:0000256" key="2">
    <source>
        <dbReference type="ARBA" id="ARBA00022737"/>
    </source>
</evidence>
<keyword evidence="7" id="KW-1185">Reference proteome</keyword>
<evidence type="ECO:0000256" key="3">
    <source>
        <dbReference type="SAM" id="MobiDB-lite"/>
    </source>
</evidence>
<evidence type="ECO:0000259" key="5">
    <source>
        <dbReference type="PROSITE" id="PS50222"/>
    </source>
</evidence>
<proteinExistence type="predicted"/>
<evidence type="ECO:0000313" key="7">
    <source>
        <dbReference type="Proteomes" id="UP000623958"/>
    </source>
</evidence>
<gene>
    <name evidence="6" type="ORF">GCM10009090_35680</name>
</gene>
<feature type="domain" description="EF-hand" evidence="5">
    <location>
        <begin position="101"/>
        <end position="136"/>
    </location>
</feature>
<name>A0A919FCK8_9XANT</name>
<dbReference type="InterPro" id="IPR018247">
    <property type="entry name" value="EF_Hand_1_Ca_BS"/>
</dbReference>
<evidence type="ECO:0000313" key="6">
    <source>
        <dbReference type="EMBL" id="GHH60371.1"/>
    </source>
</evidence>
<accession>A0A919FCK8</accession>
<dbReference type="Gene3D" id="1.10.238.10">
    <property type="entry name" value="EF-hand"/>
    <property type="match status" value="3"/>
</dbReference>
<dbReference type="AlphaFoldDB" id="A0A919FCK8"/>
<keyword evidence="2" id="KW-0677">Repeat</keyword>
<dbReference type="InterPro" id="IPR011992">
    <property type="entry name" value="EF-hand-dom_pair"/>
</dbReference>
<dbReference type="SUPFAM" id="SSF47473">
    <property type="entry name" value="EF-hand"/>
    <property type="match status" value="2"/>
</dbReference>
<dbReference type="InterPro" id="IPR002048">
    <property type="entry name" value="EF_hand_dom"/>
</dbReference>
<feature type="region of interest" description="Disordered" evidence="3">
    <location>
        <begin position="120"/>
        <end position="160"/>
    </location>
</feature>
<dbReference type="RefSeq" id="WP_434030037.1">
    <property type="nucleotide sequence ID" value="NZ_BNBA01000045.1"/>
</dbReference>
<organism evidence="6 7">
    <name type="scientific">Xanthomonas boreopolis</name>
    <dbReference type="NCBI Taxonomy" id="86183"/>
    <lineage>
        <taxon>Bacteria</taxon>
        <taxon>Pseudomonadati</taxon>
        <taxon>Pseudomonadota</taxon>
        <taxon>Gammaproteobacteria</taxon>
        <taxon>Lysobacterales</taxon>
        <taxon>Lysobacteraceae</taxon>
        <taxon>Xanthomonas</taxon>
    </lineage>
</organism>
<dbReference type="PANTHER" id="PTHR10827:SF98">
    <property type="entry name" value="45 KDA CALCIUM-BINDING PROTEIN"/>
    <property type="match status" value="1"/>
</dbReference>
<dbReference type="SMART" id="SM00054">
    <property type="entry name" value="EFh"/>
    <property type="match status" value="4"/>
</dbReference>